<name>A0ABP0HS00_9DINO</name>
<organism evidence="2 3">
    <name type="scientific">Durusdinium trenchii</name>
    <dbReference type="NCBI Taxonomy" id="1381693"/>
    <lineage>
        <taxon>Eukaryota</taxon>
        <taxon>Sar</taxon>
        <taxon>Alveolata</taxon>
        <taxon>Dinophyceae</taxon>
        <taxon>Suessiales</taxon>
        <taxon>Symbiodiniaceae</taxon>
        <taxon>Durusdinium</taxon>
    </lineage>
</organism>
<comment type="caution">
    <text evidence="2">The sequence shown here is derived from an EMBL/GenBank/DDBJ whole genome shotgun (WGS) entry which is preliminary data.</text>
</comment>
<evidence type="ECO:0000313" key="2">
    <source>
        <dbReference type="EMBL" id="CAK8992462.1"/>
    </source>
</evidence>
<dbReference type="EMBL" id="CAXAMN010001113">
    <property type="protein sequence ID" value="CAK8992462.1"/>
    <property type="molecule type" value="Genomic_DNA"/>
</dbReference>
<gene>
    <name evidence="2" type="ORF">CCMP2556_LOCUS2874</name>
</gene>
<evidence type="ECO:0000256" key="1">
    <source>
        <dbReference type="SAM" id="MobiDB-lite"/>
    </source>
</evidence>
<sequence>MGYRRIILKSDNEVSIKALKDSIKAAAKTELSLEEGKTGDKPSTGSVESAVKETKRQCRAMKSALEEKLGKSIPDRARNSATERWSQESCQERCEDGRDALRDEHLWHDSKTCYLENVSDILSAEMRPVMRLILEATALFYGLLEASWIQTPRSFDQEFSARNFVLHWATVTGKNCGIHVGSLLRKLLGLLGFLTDPDTPGVEKLVISACRPEANICPPHNITNADICCNDKRGLEPMNLMYVKGWSRSLAALTVLVCVWDCPEFKQEWNSSHKVMAGMQVGPKEAAAAFHLLKCIDDDIVLSIMQDTVPPIDLERVALFRSAIKKFEKQVSPAFKADLQALKVYSEKQQQDANRQAGSLRCFYPQQAYNCNQGGLDLQYLTQRFQRGQKDVEKFMAESHKYECVGQFSDVHANLLDWQSKESSNSNSPYNEWGRASFDLQLANLRQQDGDHLNWHFCAYSTQEDGGLEAQAKLMHGQIYRDWWDNSEGAGPKTRARSSEKTSLPTLPAALADSLGDSSMDLKRKIEEFNQTCCLFSGQGQSPTVRLLARAPAFGNAKLELVACKDYTLYLLNTSDSDTLHVPAGELCGFGAGSFAEVTPGVARNNKDHSIPWLLDGDTQLLIYTDGDTKRILCLAQIACACGTIASIGEANEAKAAAPGCPYAPTFDSSADQVSQQVSPYRLLRQLCA</sequence>
<keyword evidence="3" id="KW-1185">Reference proteome</keyword>
<protein>
    <submittedName>
        <fullName evidence="2">Uncharacterized protein</fullName>
    </submittedName>
</protein>
<accession>A0ABP0HS00</accession>
<proteinExistence type="predicted"/>
<dbReference type="Proteomes" id="UP001642484">
    <property type="component" value="Unassembled WGS sequence"/>
</dbReference>
<feature type="region of interest" description="Disordered" evidence="1">
    <location>
        <begin position="32"/>
        <end position="53"/>
    </location>
</feature>
<evidence type="ECO:0000313" key="3">
    <source>
        <dbReference type="Proteomes" id="UP001642484"/>
    </source>
</evidence>
<reference evidence="2 3" key="1">
    <citation type="submission" date="2024-02" db="EMBL/GenBank/DDBJ databases">
        <authorList>
            <person name="Chen Y."/>
            <person name="Shah S."/>
            <person name="Dougan E. K."/>
            <person name="Thang M."/>
            <person name="Chan C."/>
        </authorList>
    </citation>
    <scope>NUCLEOTIDE SEQUENCE [LARGE SCALE GENOMIC DNA]</scope>
</reference>